<evidence type="ECO:0000313" key="4">
    <source>
        <dbReference type="Proteomes" id="UP000001593"/>
    </source>
</evidence>
<dbReference type="GO" id="GO:0006646">
    <property type="term" value="P:phosphatidylethanolamine biosynthetic process"/>
    <property type="evidence" value="ECO:0000318"/>
    <property type="project" value="GO_Central"/>
</dbReference>
<evidence type="ECO:0000313" key="3">
    <source>
        <dbReference type="EMBL" id="EDO27822.1"/>
    </source>
</evidence>
<dbReference type="PhylomeDB" id="A7T873"/>
<keyword evidence="2" id="KW-0456">Lyase</keyword>
<dbReference type="InterPro" id="IPR003817">
    <property type="entry name" value="PS_Dcarbxylase"/>
</dbReference>
<dbReference type="HOGENOM" id="CLU_029061_3_0_1"/>
<dbReference type="Pfam" id="PF02666">
    <property type="entry name" value="PS_Dcarbxylase"/>
    <property type="match status" value="1"/>
</dbReference>
<name>A7T873_NEMVE</name>
<evidence type="ECO:0000256" key="1">
    <source>
        <dbReference type="ARBA" id="ARBA00022793"/>
    </source>
</evidence>
<dbReference type="GO" id="GO:0004609">
    <property type="term" value="F:phosphatidylserine decarboxylase activity"/>
    <property type="evidence" value="ECO:0000318"/>
    <property type="project" value="GO_Central"/>
</dbReference>
<dbReference type="Proteomes" id="UP000001593">
    <property type="component" value="Unassembled WGS sequence"/>
</dbReference>
<protein>
    <recommendedName>
        <fullName evidence="5">Phosphatidylserine decarboxylase</fullName>
    </recommendedName>
</protein>
<feature type="non-terminal residue" evidence="3">
    <location>
        <position position="256"/>
    </location>
</feature>
<dbReference type="AlphaFoldDB" id="A7T873"/>
<dbReference type="OMA" id="RWVANQC"/>
<keyword evidence="1" id="KW-0210">Decarboxylase</keyword>
<gene>
    <name evidence="3" type="ORF">NEMVEDRAFT_v1g149803</name>
</gene>
<evidence type="ECO:0008006" key="5">
    <source>
        <dbReference type="Google" id="ProtNLM"/>
    </source>
</evidence>
<organism evidence="3 4">
    <name type="scientific">Nematostella vectensis</name>
    <name type="common">Starlet sea anemone</name>
    <dbReference type="NCBI Taxonomy" id="45351"/>
    <lineage>
        <taxon>Eukaryota</taxon>
        <taxon>Metazoa</taxon>
        <taxon>Cnidaria</taxon>
        <taxon>Anthozoa</taxon>
        <taxon>Hexacorallia</taxon>
        <taxon>Actiniaria</taxon>
        <taxon>Edwardsiidae</taxon>
        <taxon>Nematostella</taxon>
    </lineage>
</organism>
<dbReference type="PANTHER" id="PTHR10067:SF6">
    <property type="entry name" value="PHOSPHATIDYLSERINE DECARBOXYLASE PROENZYME, MITOCHONDRIAL"/>
    <property type="match status" value="1"/>
</dbReference>
<accession>A7T873</accession>
<keyword evidence="4" id="KW-1185">Reference proteome</keyword>
<proteinExistence type="predicted"/>
<dbReference type="GO" id="GO:0005739">
    <property type="term" value="C:mitochondrion"/>
    <property type="evidence" value="ECO:0000318"/>
    <property type="project" value="GO_Central"/>
</dbReference>
<dbReference type="STRING" id="45351.A7T873"/>
<dbReference type="eggNOG" id="KOG2420">
    <property type="taxonomic scope" value="Eukaryota"/>
</dbReference>
<dbReference type="EMBL" id="DS472535">
    <property type="protein sequence ID" value="EDO27822.1"/>
    <property type="molecule type" value="Genomic_DNA"/>
</dbReference>
<dbReference type="InParanoid" id="A7T873"/>
<evidence type="ECO:0000256" key="2">
    <source>
        <dbReference type="ARBA" id="ARBA00023239"/>
    </source>
</evidence>
<sequence length="256" mass="28851">QVSLYRKLPFRAVSRAWGRVNDIELPVWLRTPVIGLYAWKFACNLEEAVVEDIKSYPNLGSFFCRELKPGSRPIDTSAVLTCPTDGCLLHCGEVHGDVVEQVKGVTYSLEAFLGPGFPRYKDNKPDNGKKFFHCVIYLAPGDYHAFHSPADWNKHTLPLLKCTNYYYDDNLFFPQGLRTNQAVPFIPGSYSEIMFDGNGEKQGRSLAKGDQIGGFKLGSTIVLVFEAPENFRFCVEPGHKIKYGQRLGELTLDLEM</sequence>
<reference evidence="3 4" key="1">
    <citation type="journal article" date="2007" name="Science">
        <title>Sea anemone genome reveals ancestral eumetazoan gene repertoire and genomic organization.</title>
        <authorList>
            <person name="Putnam N.H."/>
            <person name="Srivastava M."/>
            <person name="Hellsten U."/>
            <person name="Dirks B."/>
            <person name="Chapman J."/>
            <person name="Salamov A."/>
            <person name="Terry A."/>
            <person name="Shapiro H."/>
            <person name="Lindquist E."/>
            <person name="Kapitonov V.V."/>
            <person name="Jurka J."/>
            <person name="Genikhovich G."/>
            <person name="Grigoriev I.V."/>
            <person name="Lucas S.M."/>
            <person name="Steele R.E."/>
            <person name="Finnerty J.R."/>
            <person name="Technau U."/>
            <person name="Martindale M.Q."/>
            <person name="Rokhsar D.S."/>
        </authorList>
    </citation>
    <scope>NUCLEOTIDE SEQUENCE [LARGE SCALE GENOMIC DNA]</scope>
    <source>
        <strain evidence="4">CH2 X CH6</strain>
    </source>
</reference>
<dbReference type="PANTHER" id="PTHR10067">
    <property type="entry name" value="PHOSPHATIDYLSERINE DECARBOXYLASE"/>
    <property type="match status" value="1"/>
</dbReference>